<sequence length="56" mass="6670">METFMAIYLYLLAFSVSLYLGRFASRFIVNKWLVGWKVIVIKPSGDSRVWYFDKKD</sequence>
<name>A0ABM7D151_9GAMM</name>
<evidence type="ECO:0000256" key="1">
    <source>
        <dbReference type="SAM" id="Phobius"/>
    </source>
</evidence>
<accession>A0ABM7D151</accession>
<evidence type="ECO:0000313" key="2">
    <source>
        <dbReference type="EMBL" id="AZQ10128.1"/>
    </source>
</evidence>
<feature type="transmembrane region" description="Helical" evidence="1">
    <location>
        <begin position="6"/>
        <end position="24"/>
    </location>
</feature>
<keyword evidence="1" id="KW-0472">Membrane</keyword>
<proteinExistence type="predicted"/>
<gene>
    <name evidence="2" type="ORF">STH12_00992</name>
</gene>
<organism evidence="2 3">
    <name type="scientific">Shewanella khirikhana</name>
    <dbReference type="NCBI Taxonomy" id="1965282"/>
    <lineage>
        <taxon>Bacteria</taxon>
        <taxon>Pseudomonadati</taxon>
        <taxon>Pseudomonadota</taxon>
        <taxon>Gammaproteobacteria</taxon>
        <taxon>Alteromonadales</taxon>
        <taxon>Shewanellaceae</taxon>
        <taxon>Shewanella</taxon>
    </lineage>
</organism>
<protein>
    <submittedName>
        <fullName evidence="2">Uncharacterized protein</fullName>
    </submittedName>
</protein>
<keyword evidence="1" id="KW-1133">Transmembrane helix</keyword>
<reference evidence="3" key="1">
    <citation type="submission" date="2017-03" db="EMBL/GenBank/DDBJ databases">
        <title>Full genome sequence of a non-lethal Shewanella isolate that potentiates virulence of Vibio parahaemolyticus causing acute hepatopancreatic necrosis disease (AHPND) in shrimp.</title>
        <authorList>
            <person name="Prachumwat A."/>
            <person name="Sritunyalucksana K."/>
        </authorList>
    </citation>
    <scope>NUCLEOTIDE SEQUENCE [LARGE SCALE GENOMIC DNA]</scope>
    <source>
        <strain evidence="3">TH2012</strain>
    </source>
</reference>
<keyword evidence="1" id="KW-0812">Transmembrane</keyword>
<keyword evidence="3" id="KW-1185">Reference proteome</keyword>
<dbReference type="EMBL" id="CP020373">
    <property type="protein sequence ID" value="AZQ10128.1"/>
    <property type="molecule type" value="Genomic_DNA"/>
</dbReference>
<dbReference type="Proteomes" id="UP000278437">
    <property type="component" value="Chromosome"/>
</dbReference>
<evidence type="ECO:0000313" key="3">
    <source>
        <dbReference type="Proteomes" id="UP000278437"/>
    </source>
</evidence>